<protein>
    <submittedName>
        <fullName evidence="1">Uncharacterized protein</fullName>
    </submittedName>
</protein>
<organism evidence="1 2">
    <name type="scientific">Caerostris extrusa</name>
    <name type="common">Bark spider</name>
    <name type="synonym">Caerostris bankana</name>
    <dbReference type="NCBI Taxonomy" id="172846"/>
    <lineage>
        <taxon>Eukaryota</taxon>
        <taxon>Metazoa</taxon>
        <taxon>Ecdysozoa</taxon>
        <taxon>Arthropoda</taxon>
        <taxon>Chelicerata</taxon>
        <taxon>Arachnida</taxon>
        <taxon>Araneae</taxon>
        <taxon>Araneomorphae</taxon>
        <taxon>Entelegynae</taxon>
        <taxon>Araneoidea</taxon>
        <taxon>Araneidae</taxon>
        <taxon>Caerostris</taxon>
    </lineage>
</organism>
<evidence type="ECO:0000313" key="1">
    <source>
        <dbReference type="EMBL" id="GIY33193.1"/>
    </source>
</evidence>
<dbReference type="Proteomes" id="UP001054945">
    <property type="component" value="Unassembled WGS sequence"/>
</dbReference>
<name>A0AAV4SFL3_CAEEX</name>
<comment type="caution">
    <text evidence="1">The sequence shown here is derived from an EMBL/GenBank/DDBJ whole genome shotgun (WGS) entry which is preliminary data.</text>
</comment>
<gene>
    <name evidence="1" type="ORF">CEXT_12291</name>
</gene>
<sequence>MFAKSLFNIAKYIAEVVQDRQAFINSMHKTVLRRSGTIRSSKTKKELCSACQQPIIDRYIMRVMDNSLARGLPHLLRLPHTPLAHLLLQGQEALLQGGLRQVSTSTLFLYPV</sequence>
<evidence type="ECO:0000313" key="2">
    <source>
        <dbReference type="Proteomes" id="UP001054945"/>
    </source>
</evidence>
<proteinExistence type="predicted"/>
<accession>A0AAV4SFL3</accession>
<reference evidence="1 2" key="1">
    <citation type="submission" date="2021-06" db="EMBL/GenBank/DDBJ databases">
        <title>Caerostris extrusa draft genome.</title>
        <authorList>
            <person name="Kono N."/>
            <person name="Arakawa K."/>
        </authorList>
    </citation>
    <scope>NUCLEOTIDE SEQUENCE [LARGE SCALE GENOMIC DNA]</scope>
</reference>
<keyword evidence="2" id="KW-1185">Reference proteome</keyword>
<dbReference type="AlphaFoldDB" id="A0AAV4SFL3"/>
<dbReference type="EMBL" id="BPLR01009603">
    <property type="protein sequence ID" value="GIY33193.1"/>
    <property type="molecule type" value="Genomic_DNA"/>
</dbReference>